<evidence type="ECO:0000313" key="4">
    <source>
        <dbReference type="Proteomes" id="UP000002931"/>
    </source>
</evidence>
<proteinExistence type="predicted"/>
<dbReference type="InterPro" id="IPR028992">
    <property type="entry name" value="Hedgehog/Intein_dom"/>
</dbReference>
<gene>
    <name evidence="3" type="ORF">RB2654_20808</name>
</gene>
<dbReference type="STRING" id="314271.RB2654_20808"/>
<keyword evidence="4" id="KW-1185">Reference proteome</keyword>
<comment type="caution">
    <text evidence="3">The sequence shown here is derived from an EMBL/GenBank/DDBJ whole genome shotgun (WGS) entry which is preliminary data.</text>
</comment>
<dbReference type="Pfam" id="PF13403">
    <property type="entry name" value="Hint_2"/>
    <property type="match status" value="1"/>
</dbReference>
<dbReference type="AlphaFoldDB" id="A3VAX2"/>
<evidence type="ECO:0000313" key="3">
    <source>
        <dbReference type="EMBL" id="EAQ15063.1"/>
    </source>
</evidence>
<sequence length="331" mass="35185">MSPDVTHVLADFGTPTTQTLSDDDGWLSDADDGIATFGGDPIDYIGSGTATPGVDVGGFIVPLGTSVPLVAFEAGGQIYFHYPEGPPNLLSAVALVTSLSPAPYEVFTPLCFGAGTLIATAEGEARVEDLGPGDRVLDAFGKVHEVIWQGGRVLDIPDAPDFEKWRPVRVRAHAFGPGCPARDTFLSQQHRVYFEHPGLTVPDGAHGAFAPARQMVNDRSVRIARGRARMKYHHVLCAEHVVLLANGMPAESLYAGALIWEIAEQMPEAVRARLPELARTMKPAAPDMGATQSEDLSDTLADSSPLLGAGGGRSEPDWSHGVRIRQGFQAA</sequence>
<evidence type="ECO:0000256" key="1">
    <source>
        <dbReference type="SAM" id="MobiDB-lite"/>
    </source>
</evidence>
<accession>A3VAX2</accession>
<dbReference type="Proteomes" id="UP000002931">
    <property type="component" value="Unassembled WGS sequence"/>
</dbReference>
<reference evidence="3 4" key="1">
    <citation type="journal article" date="2010" name="J. Bacteriol.">
        <title>Genome sequences of Pelagibaca bermudensis HTCC2601T and Maritimibacter alkaliphilus HTCC2654T, the type strains of two marine Roseobacter genera.</title>
        <authorList>
            <person name="Thrash J.C."/>
            <person name="Cho J.C."/>
            <person name="Ferriera S."/>
            <person name="Johnson J."/>
            <person name="Vergin K.L."/>
            <person name="Giovannoni S.J."/>
        </authorList>
    </citation>
    <scope>NUCLEOTIDE SEQUENCE [LARGE SCALE GENOMIC DNA]</scope>
    <source>
        <strain evidence="3 4">HTCC2654</strain>
    </source>
</reference>
<protein>
    <recommendedName>
        <fullName evidence="2">Hedgehog/Intein (Hint) domain-containing protein</fullName>
    </recommendedName>
</protein>
<evidence type="ECO:0000259" key="2">
    <source>
        <dbReference type="Pfam" id="PF13403"/>
    </source>
</evidence>
<name>A3VAX2_9RHOB</name>
<feature type="region of interest" description="Disordered" evidence="1">
    <location>
        <begin position="283"/>
        <end position="321"/>
    </location>
</feature>
<feature type="domain" description="Hedgehog/Intein (Hint)" evidence="2">
    <location>
        <begin position="111"/>
        <end position="256"/>
    </location>
</feature>
<dbReference type="eggNOG" id="COG2931">
    <property type="taxonomic scope" value="Bacteria"/>
</dbReference>
<dbReference type="HOGENOM" id="CLU_838882_0_0_5"/>
<organism evidence="3 4">
    <name type="scientific">Maritimibacter alkaliphilus HTCC2654</name>
    <dbReference type="NCBI Taxonomy" id="314271"/>
    <lineage>
        <taxon>Bacteria</taxon>
        <taxon>Pseudomonadati</taxon>
        <taxon>Pseudomonadota</taxon>
        <taxon>Alphaproteobacteria</taxon>
        <taxon>Rhodobacterales</taxon>
        <taxon>Roseobacteraceae</taxon>
        <taxon>Maritimibacter</taxon>
    </lineage>
</organism>
<dbReference type="EMBL" id="AAMT01000001">
    <property type="protein sequence ID" value="EAQ15063.1"/>
    <property type="molecule type" value="Genomic_DNA"/>
</dbReference>
<dbReference type="SUPFAM" id="SSF51294">
    <property type="entry name" value="Hedgehog/intein (Hint) domain"/>
    <property type="match status" value="1"/>
</dbReference>
<dbReference type="InterPro" id="IPR036844">
    <property type="entry name" value="Hint_dom_sf"/>
</dbReference>